<dbReference type="VEuPathDB" id="FungiDB:AMAG_02332"/>
<evidence type="ECO:0000313" key="4">
    <source>
        <dbReference type="Proteomes" id="UP000054350"/>
    </source>
</evidence>
<gene>
    <name evidence="3" type="ORF">AMAG_02332</name>
</gene>
<reference evidence="4" key="2">
    <citation type="submission" date="2009-11" db="EMBL/GenBank/DDBJ databases">
        <title>The Genome Sequence of Allomyces macrogynus strain ATCC 38327.</title>
        <authorList>
            <consortium name="The Broad Institute Genome Sequencing Platform"/>
            <person name="Russ C."/>
            <person name="Cuomo C."/>
            <person name="Shea T."/>
            <person name="Young S.K."/>
            <person name="Zeng Q."/>
            <person name="Koehrsen M."/>
            <person name="Haas B."/>
            <person name="Borodovsky M."/>
            <person name="Guigo R."/>
            <person name="Alvarado L."/>
            <person name="Berlin A."/>
            <person name="Borenstein D."/>
            <person name="Chen Z."/>
            <person name="Engels R."/>
            <person name="Freedman E."/>
            <person name="Gellesch M."/>
            <person name="Goldberg J."/>
            <person name="Griggs A."/>
            <person name="Gujja S."/>
            <person name="Heiman D."/>
            <person name="Hepburn T."/>
            <person name="Howarth C."/>
            <person name="Jen D."/>
            <person name="Larson L."/>
            <person name="Lewis B."/>
            <person name="Mehta T."/>
            <person name="Park D."/>
            <person name="Pearson M."/>
            <person name="Roberts A."/>
            <person name="Saif S."/>
            <person name="Shenoy N."/>
            <person name="Sisk P."/>
            <person name="Stolte C."/>
            <person name="Sykes S."/>
            <person name="Walk T."/>
            <person name="White J."/>
            <person name="Yandava C."/>
            <person name="Burger G."/>
            <person name="Gray M.W."/>
            <person name="Holland P.W.H."/>
            <person name="King N."/>
            <person name="Lang F.B.F."/>
            <person name="Roger A.J."/>
            <person name="Ruiz-Trillo I."/>
            <person name="Lander E."/>
            <person name="Nusbaum C."/>
        </authorList>
    </citation>
    <scope>NUCLEOTIDE SEQUENCE [LARGE SCALE GENOMIC DNA]</scope>
    <source>
        <strain evidence="4">ATCC 38327</strain>
    </source>
</reference>
<accession>A0A0L0S2B2</accession>
<proteinExistence type="predicted"/>
<evidence type="ECO:0000313" key="3">
    <source>
        <dbReference type="EMBL" id="KNE56531.1"/>
    </source>
</evidence>
<dbReference type="AlphaFoldDB" id="A0A0L0S2B2"/>
<dbReference type="Proteomes" id="UP000054350">
    <property type="component" value="Unassembled WGS sequence"/>
</dbReference>
<protein>
    <submittedName>
        <fullName evidence="3">Uncharacterized protein</fullName>
    </submittedName>
</protein>
<name>A0A0L0S2B2_ALLM3</name>
<feature type="coiled-coil region" evidence="1">
    <location>
        <begin position="367"/>
        <end position="394"/>
    </location>
</feature>
<keyword evidence="4" id="KW-1185">Reference proteome</keyword>
<feature type="compositionally biased region" description="Low complexity" evidence="2">
    <location>
        <begin position="452"/>
        <end position="510"/>
    </location>
</feature>
<keyword evidence="1" id="KW-0175">Coiled coil</keyword>
<feature type="compositionally biased region" description="Acidic residues" evidence="2">
    <location>
        <begin position="67"/>
        <end position="79"/>
    </location>
</feature>
<feature type="region of interest" description="Disordered" evidence="2">
    <location>
        <begin position="42"/>
        <end position="157"/>
    </location>
</feature>
<reference evidence="3 4" key="1">
    <citation type="submission" date="2009-11" db="EMBL/GenBank/DDBJ databases">
        <title>Annotation of Allomyces macrogynus ATCC 38327.</title>
        <authorList>
            <consortium name="The Broad Institute Genome Sequencing Platform"/>
            <person name="Russ C."/>
            <person name="Cuomo C."/>
            <person name="Burger G."/>
            <person name="Gray M.W."/>
            <person name="Holland P.W.H."/>
            <person name="King N."/>
            <person name="Lang F.B.F."/>
            <person name="Roger A.J."/>
            <person name="Ruiz-Trillo I."/>
            <person name="Young S.K."/>
            <person name="Zeng Q."/>
            <person name="Gargeya S."/>
            <person name="Fitzgerald M."/>
            <person name="Haas B."/>
            <person name="Abouelleil A."/>
            <person name="Alvarado L."/>
            <person name="Arachchi H.M."/>
            <person name="Berlin A."/>
            <person name="Chapman S.B."/>
            <person name="Gearin G."/>
            <person name="Goldberg J."/>
            <person name="Griggs A."/>
            <person name="Gujja S."/>
            <person name="Hansen M."/>
            <person name="Heiman D."/>
            <person name="Howarth C."/>
            <person name="Larimer J."/>
            <person name="Lui A."/>
            <person name="MacDonald P.J.P."/>
            <person name="McCowen C."/>
            <person name="Montmayeur A."/>
            <person name="Murphy C."/>
            <person name="Neiman D."/>
            <person name="Pearson M."/>
            <person name="Priest M."/>
            <person name="Roberts A."/>
            <person name="Saif S."/>
            <person name="Shea T."/>
            <person name="Sisk P."/>
            <person name="Stolte C."/>
            <person name="Sykes S."/>
            <person name="Wortman J."/>
            <person name="Nusbaum C."/>
            <person name="Birren B."/>
        </authorList>
    </citation>
    <scope>NUCLEOTIDE SEQUENCE [LARGE SCALE GENOMIC DNA]</scope>
    <source>
        <strain evidence="3 4">ATCC 38327</strain>
    </source>
</reference>
<feature type="region of interest" description="Disordered" evidence="2">
    <location>
        <begin position="452"/>
        <end position="525"/>
    </location>
</feature>
<evidence type="ECO:0000256" key="2">
    <source>
        <dbReference type="SAM" id="MobiDB-lite"/>
    </source>
</evidence>
<sequence>MLLEDEDLVRYRTLSKTSSTMKLFTDERTMNELMAEANVAARCSIRPVHTDEDGNADGNDDDRANDAEGDEDDDDEDAAMSDANHDGENGAEAGNTPEPSDGEPPSTGLPPPRRRTWRSSTSSKAAPATPAAASSSVPVAATPTTASALYPPGTPRPDLYTPYTLDIKISRRGTDPHFVMWADLSALEKFLVFKAALESKDAVLERKRPWMARFLAAAFTVDDFTHFEQKLQVPFRARVQQLVATHSYVSDMELGAAAENRPVVAELKRRANEDQQQGNESLASKRRKTSPADPLPGHLQYMQEALQPPAVTTDPHAPPPPPLDAAMIHEQLHASRHTVQALVHSMGSFYYDLTFQSAALNEKIDRLQTQADRVPVLEQAVEALQRELAGLKQRLGVPPAPAAEPMAVDAPPNEQAAVAVAAPTGSPAAQPPAAVVTNGTADATADHGVATPATTAAPAPASPTAASKPASAGSKSESASSPKPAPATAPEATSAASNAAPAAPATHPPEAAAPPPVPAEEPQRL</sequence>
<evidence type="ECO:0000256" key="1">
    <source>
        <dbReference type="SAM" id="Coils"/>
    </source>
</evidence>
<feature type="compositionally biased region" description="Low complexity" evidence="2">
    <location>
        <begin position="118"/>
        <end position="148"/>
    </location>
</feature>
<feature type="region of interest" description="Disordered" evidence="2">
    <location>
        <begin position="269"/>
        <end position="297"/>
    </location>
</feature>
<dbReference type="OrthoDB" id="5582903at2759"/>
<organism evidence="3 4">
    <name type="scientific">Allomyces macrogynus (strain ATCC 38327)</name>
    <name type="common">Allomyces javanicus var. macrogynus</name>
    <dbReference type="NCBI Taxonomy" id="578462"/>
    <lineage>
        <taxon>Eukaryota</taxon>
        <taxon>Fungi</taxon>
        <taxon>Fungi incertae sedis</taxon>
        <taxon>Blastocladiomycota</taxon>
        <taxon>Blastocladiomycetes</taxon>
        <taxon>Blastocladiales</taxon>
        <taxon>Blastocladiaceae</taxon>
        <taxon>Allomyces</taxon>
    </lineage>
</organism>
<dbReference type="EMBL" id="GG745330">
    <property type="protein sequence ID" value="KNE56531.1"/>
    <property type="molecule type" value="Genomic_DNA"/>
</dbReference>